<dbReference type="AlphaFoldDB" id="A0A8D8CB97"/>
<dbReference type="GO" id="GO:0005634">
    <property type="term" value="C:nucleus"/>
    <property type="evidence" value="ECO:0007669"/>
    <property type="project" value="TreeGrafter"/>
</dbReference>
<dbReference type="GO" id="GO:0005737">
    <property type="term" value="C:cytoplasm"/>
    <property type="evidence" value="ECO:0007669"/>
    <property type="project" value="TreeGrafter"/>
</dbReference>
<evidence type="ECO:0000256" key="1">
    <source>
        <dbReference type="ARBA" id="ARBA00022741"/>
    </source>
</evidence>
<name>A0A8D8CB97_CULPI</name>
<evidence type="ECO:0000256" key="2">
    <source>
        <dbReference type="ARBA" id="ARBA00023134"/>
    </source>
</evidence>
<dbReference type="InterPro" id="IPR002041">
    <property type="entry name" value="Ran_GTPase"/>
</dbReference>
<dbReference type="PANTHER" id="PTHR24071:SF0">
    <property type="entry name" value="GTP-BINDING NUCLEAR PROTEIN RAN"/>
    <property type="match status" value="1"/>
</dbReference>
<dbReference type="GO" id="GO:0000054">
    <property type="term" value="P:ribosomal subunit export from nucleus"/>
    <property type="evidence" value="ECO:0007669"/>
    <property type="project" value="TreeGrafter"/>
</dbReference>
<keyword evidence="1" id="KW-0547">Nucleotide-binding</keyword>
<dbReference type="GO" id="GO:0006606">
    <property type="term" value="P:protein import into nucleus"/>
    <property type="evidence" value="ECO:0007669"/>
    <property type="project" value="TreeGrafter"/>
</dbReference>
<dbReference type="GO" id="GO:0003924">
    <property type="term" value="F:GTPase activity"/>
    <property type="evidence" value="ECO:0007669"/>
    <property type="project" value="InterPro"/>
</dbReference>
<sequence>MLDLGSRSSTEDGQKRFDRSSVFHRKKNLQYYDISAKSNYKLADQLVYDSNLELVAMSTLLPTAVKMDKDWQQQNEKNLREARPRLCPTRKSTYFSRRMSKVLLKYRNIEPFPDGKLSSCGMQVESIRWQLQTTLFLVRFV</sequence>
<protein>
    <submittedName>
        <fullName evidence="3">GTP-binding nuclear protein Ran</fullName>
    </submittedName>
</protein>
<organism evidence="3">
    <name type="scientific">Culex pipiens</name>
    <name type="common">House mosquito</name>
    <dbReference type="NCBI Taxonomy" id="7175"/>
    <lineage>
        <taxon>Eukaryota</taxon>
        <taxon>Metazoa</taxon>
        <taxon>Ecdysozoa</taxon>
        <taxon>Arthropoda</taxon>
        <taxon>Hexapoda</taxon>
        <taxon>Insecta</taxon>
        <taxon>Pterygota</taxon>
        <taxon>Neoptera</taxon>
        <taxon>Endopterygota</taxon>
        <taxon>Diptera</taxon>
        <taxon>Nematocera</taxon>
        <taxon>Culicoidea</taxon>
        <taxon>Culicidae</taxon>
        <taxon>Culicinae</taxon>
        <taxon>Culicini</taxon>
        <taxon>Culex</taxon>
        <taxon>Culex</taxon>
    </lineage>
</organism>
<accession>A0A8D8CB97</accession>
<keyword evidence="2" id="KW-0342">GTP-binding</keyword>
<dbReference type="GO" id="GO:0005525">
    <property type="term" value="F:GTP binding"/>
    <property type="evidence" value="ECO:0007669"/>
    <property type="project" value="UniProtKB-KW"/>
</dbReference>
<reference evidence="3" key="1">
    <citation type="submission" date="2021-05" db="EMBL/GenBank/DDBJ databases">
        <authorList>
            <person name="Alioto T."/>
            <person name="Alioto T."/>
            <person name="Gomez Garrido J."/>
        </authorList>
    </citation>
    <scope>NUCLEOTIDE SEQUENCE</scope>
</reference>
<evidence type="ECO:0000313" key="3">
    <source>
        <dbReference type="EMBL" id="CAG6490232.1"/>
    </source>
</evidence>
<dbReference type="PANTHER" id="PTHR24071">
    <property type="entry name" value="RAN GTPASE"/>
    <property type="match status" value="1"/>
</dbReference>
<dbReference type="EMBL" id="HBUE01114894">
    <property type="protein sequence ID" value="CAG6490232.1"/>
    <property type="molecule type" value="Transcribed_RNA"/>
</dbReference>
<proteinExistence type="predicted"/>